<keyword evidence="1" id="KW-1133">Transmembrane helix</keyword>
<accession>A0ABV3PCG9</accession>
<keyword evidence="3" id="KW-1185">Reference proteome</keyword>
<feature type="transmembrane region" description="Helical" evidence="1">
    <location>
        <begin position="20"/>
        <end position="39"/>
    </location>
</feature>
<keyword evidence="1" id="KW-0472">Membrane</keyword>
<organism evidence="2 3">
    <name type="scientific">Kineococcus endophyticus</name>
    <dbReference type="NCBI Taxonomy" id="1181883"/>
    <lineage>
        <taxon>Bacteria</taxon>
        <taxon>Bacillati</taxon>
        <taxon>Actinomycetota</taxon>
        <taxon>Actinomycetes</taxon>
        <taxon>Kineosporiales</taxon>
        <taxon>Kineosporiaceae</taxon>
        <taxon>Kineococcus</taxon>
    </lineage>
</organism>
<evidence type="ECO:0000256" key="1">
    <source>
        <dbReference type="SAM" id="Phobius"/>
    </source>
</evidence>
<name>A0ABV3PCG9_9ACTN</name>
<evidence type="ECO:0000313" key="3">
    <source>
        <dbReference type="Proteomes" id="UP001555826"/>
    </source>
</evidence>
<reference evidence="2 3" key="1">
    <citation type="submission" date="2024-07" db="EMBL/GenBank/DDBJ databases">
        <authorList>
            <person name="Thanompreechachai J."/>
            <person name="Duangmal K."/>
        </authorList>
    </citation>
    <scope>NUCLEOTIDE SEQUENCE [LARGE SCALE GENOMIC DNA]</scope>
    <source>
        <strain evidence="2 3">KCTC 19886</strain>
    </source>
</reference>
<evidence type="ECO:0000313" key="2">
    <source>
        <dbReference type="EMBL" id="MEW9266922.1"/>
    </source>
</evidence>
<dbReference type="Proteomes" id="UP001555826">
    <property type="component" value="Unassembled WGS sequence"/>
</dbReference>
<protein>
    <submittedName>
        <fullName evidence="2">Uncharacterized protein</fullName>
    </submittedName>
</protein>
<gene>
    <name evidence="2" type="ORF">AB1207_19405</name>
</gene>
<sequence length="42" mass="4645">MLWWWGSSRPHPGVPVLDVGFVALTLALAAVCALLVRSLERR</sequence>
<dbReference type="RefSeq" id="WP_367640054.1">
    <property type="nucleotide sequence ID" value="NZ_JBFNQN010000014.1"/>
</dbReference>
<comment type="caution">
    <text evidence="2">The sequence shown here is derived from an EMBL/GenBank/DDBJ whole genome shotgun (WGS) entry which is preliminary data.</text>
</comment>
<keyword evidence="1" id="KW-0812">Transmembrane</keyword>
<proteinExistence type="predicted"/>
<dbReference type="EMBL" id="JBFNQN010000014">
    <property type="protein sequence ID" value="MEW9266922.1"/>
    <property type="molecule type" value="Genomic_DNA"/>
</dbReference>